<feature type="compositionally biased region" description="Polar residues" evidence="1">
    <location>
        <begin position="203"/>
        <end position="216"/>
    </location>
</feature>
<feature type="compositionally biased region" description="Polar residues" evidence="1">
    <location>
        <begin position="342"/>
        <end position="353"/>
    </location>
</feature>
<name>A0A1G2F0S6_9BACT</name>
<comment type="caution">
    <text evidence="3">The sequence shown here is derived from an EMBL/GenBank/DDBJ whole genome shotgun (WGS) entry which is preliminary data.</text>
</comment>
<evidence type="ECO:0000256" key="1">
    <source>
        <dbReference type="SAM" id="MobiDB-lite"/>
    </source>
</evidence>
<keyword evidence="2" id="KW-0472">Membrane</keyword>
<feature type="region of interest" description="Disordered" evidence="1">
    <location>
        <begin position="203"/>
        <end position="224"/>
    </location>
</feature>
<reference evidence="3 4" key="1">
    <citation type="journal article" date="2016" name="Nat. Commun.">
        <title>Thousands of microbial genomes shed light on interconnected biogeochemical processes in an aquifer system.</title>
        <authorList>
            <person name="Anantharaman K."/>
            <person name="Brown C.T."/>
            <person name="Hug L.A."/>
            <person name="Sharon I."/>
            <person name="Castelle C.J."/>
            <person name="Probst A.J."/>
            <person name="Thomas B.C."/>
            <person name="Singh A."/>
            <person name="Wilkins M.J."/>
            <person name="Karaoz U."/>
            <person name="Brodie E.L."/>
            <person name="Williams K.H."/>
            <person name="Hubbard S.S."/>
            <person name="Banfield J.F."/>
        </authorList>
    </citation>
    <scope>NUCLEOTIDE SEQUENCE [LARGE SCALE GENOMIC DNA]</scope>
</reference>
<gene>
    <name evidence="3" type="ORF">A3H02_02405</name>
</gene>
<dbReference type="STRING" id="1801726.A3H02_02405"/>
<organism evidence="3 4">
    <name type="scientific">Candidatus Niyogibacteria bacterium RIFCSPLOWO2_12_FULL_41_13</name>
    <dbReference type="NCBI Taxonomy" id="1801726"/>
    <lineage>
        <taxon>Bacteria</taxon>
        <taxon>Candidatus Niyogiibacteriota</taxon>
    </lineage>
</organism>
<dbReference type="AlphaFoldDB" id="A0A1G2F0S6"/>
<keyword evidence="2" id="KW-0812">Transmembrane</keyword>
<proteinExistence type="predicted"/>
<feature type="compositionally biased region" description="Polar residues" evidence="1">
    <location>
        <begin position="266"/>
        <end position="286"/>
    </location>
</feature>
<evidence type="ECO:0000313" key="3">
    <source>
        <dbReference type="EMBL" id="OGZ31537.1"/>
    </source>
</evidence>
<dbReference type="EMBL" id="MHMS01000025">
    <property type="protein sequence ID" value="OGZ31537.1"/>
    <property type="molecule type" value="Genomic_DNA"/>
</dbReference>
<feature type="transmembrane region" description="Helical" evidence="2">
    <location>
        <begin position="12"/>
        <end position="32"/>
    </location>
</feature>
<accession>A0A1G2F0S6</accession>
<feature type="compositionally biased region" description="Polar residues" evidence="1">
    <location>
        <begin position="317"/>
        <end position="333"/>
    </location>
</feature>
<evidence type="ECO:0000313" key="4">
    <source>
        <dbReference type="Proteomes" id="UP000176787"/>
    </source>
</evidence>
<keyword evidence="2" id="KW-1133">Transmembrane helix</keyword>
<protein>
    <submittedName>
        <fullName evidence="3">Uncharacterized protein</fullName>
    </submittedName>
</protein>
<sequence length="353" mass="37930">MHRKIVDFIKYNNAFTIIFVLLFFGFGIGFAANPEMRDAVYSSEEIIVSVDNGRIVSADLDNFDFNLRINSITEDDKNYYAAYSYQTLAIKDDFWQNKEIEKTLTVSKEALGGKDLGLYVAEELGENIRYELSYLKRVQKLEKEKGESRKIVAVTYSGLVGKLLNPKEEVIEGYNPVIPEVVPEEVPVTAELNLAAIVVSTTPPQTEPAQEAASTPQPSPEALAGEALPAPEEMINEGLVQEVVEGLLQEQATSTPASEPVASALEATSTSEVIQQPAPETTSATSAPEVVSTPEAVSQPSPEASAGEALPAPEEMQATSTPALEPAASTTPEVIQAPAIEATSTPTSTPEVI</sequence>
<evidence type="ECO:0000256" key="2">
    <source>
        <dbReference type="SAM" id="Phobius"/>
    </source>
</evidence>
<dbReference type="Proteomes" id="UP000176787">
    <property type="component" value="Unassembled WGS sequence"/>
</dbReference>
<feature type="region of interest" description="Disordered" evidence="1">
    <location>
        <begin position="251"/>
        <end position="353"/>
    </location>
</feature>